<evidence type="ECO:0000313" key="1">
    <source>
        <dbReference type="EMBL" id="CAB0032863.1"/>
    </source>
</evidence>
<accession>A0A6H5IC48</accession>
<protein>
    <submittedName>
        <fullName evidence="1">Uncharacterized protein</fullName>
    </submittedName>
</protein>
<proteinExistence type="predicted"/>
<name>A0A6H5IC48_9HYME</name>
<organism evidence="1 2">
    <name type="scientific">Trichogramma brassicae</name>
    <dbReference type="NCBI Taxonomy" id="86971"/>
    <lineage>
        <taxon>Eukaryota</taxon>
        <taxon>Metazoa</taxon>
        <taxon>Ecdysozoa</taxon>
        <taxon>Arthropoda</taxon>
        <taxon>Hexapoda</taxon>
        <taxon>Insecta</taxon>
        <taxon>Pterygota</taxon>
        <taxon>Neoptera</taxon>
        <taxon>Endopterygota</taxon>
        <taxon>Hymenoptera</taxon>
        <taxon>Apocrita</taxon>
        <taxon>Proctotrupomorpha</taxon>
        <taxon>Chalcidoidea</taxon>
        <taxon>Trichogrammatidae</taxon>
        <taxon>Trichogramma</taxon>
    </lineage>
</organism>
<dbReference type="Proteomes" id="UP000479190">
    <property type="component" value="Unassembled WGS sequence"/>
</dbReference>
<reference evidence="1 2" key="1">
    <citation type="submission" date="2020-02" db="EMBL/GenBank/DDBJ databases">
        <authorList>
            <person name="Ferguson B K."/>
        </authorList>
    </citation>
    <scope>NUCLEOTIDE SEQUENCE [LARGE SCALE GENOMIC DNA]</scope>
</reference>
<evidence type="ECO:0000313" key="2">
    <source>
        <dbReference type="Proteomes" id="UP000479190"/>
    </source>
</evidence>
<dbReference type="EMBL" id="CADCXV010000691">
    <property type="protein sequence ID" value="CAB0032863.1"/>
    <property type="molecule type" value="Genomic_DNA"/>
</dbReference>
<keyword evidence="2" id="KW-1185">Reference proteome</keyword>
<sequence length="88" mass="10279">MRMIVLDHSTIVDNEHAIVIQHGVQFVRHRYDSAVRVLRANRVSHERVFFWIDACRGFVQNDDSRMFENRSSQAQKLSFASTETLTSL</sequence>
<gene>
    <name evidence="1" type="ORF">TBRA_LOCUS4788</name>
</gene>
<dbReference type="AlphaFoldDB" id="A0A6H5IC48"/>